<proteinExistence type="predicted"/>
<dbReference type="GO" id="GO:0008270">
    <property type="term" value="F:zinc ion binding"/>
    <property type="evidence" value="ECO:0007669"/>
    <property type="project" value="UniProtKB-KW"/>
</dbReference>
<evidence type="ECO:0000313" key="3">
    <source>
        <dbReference type="EMBL" id="KAF2101372.1"/>
    </source>
</evidence>
<protein>
    <recommendedName>
        <fullName evidence="2">RING-type domain-containing protein</fullName>
    </recommendedName>
</protein>
<keyword evidence="4" id="KW-1185">Reference proteome</keyword>
<dbReference type="Gene3D" id="3.30.40.10">
    <property type="entry name" value="Zinc/RING finger domain, C3HC4 (zinc finger)"/>
    <property type="match status" value="1"/>
</dbReference>
<accession>A0A9P4IMX4</accession>
<organism evidence="3 4">
    <name type="scientific">Rhizodiscina lignyota</name>
    <dbReference type="NCBI Taxonomy" id="1504668"/>
    <lineage>
        <taxon>Eukaryota</taxon>
        <taxon>Fungi</taxon>
        <taxon>Dikarya</taxon>
        <taxon>Ascomycota</taxon>
        <taxon>Pezizomycotina</taxon>
        <taxon>Dothideomycetes</taxon>
        <taxon>Pleosporomycetidae</taxon>
        <taxon>Aulographales</taxon>
        <taxon>Rhizodiscinaceae</taxon>
        <taxon>Rhizodiscina</taxon>
    </lineage>
</organism>
<dbReference type="InterPro" id="IPR013083">
    <property type="entry name" value="Znf_RING/FYVE/PHD"/>
</dbReference>
<keyword evidence="1" id="KW-0479">Metal-binding</keyword>
<evidence type="ECO:0000313" key="4">
    <source>
        <dbReference type="Proteomes" id="UP000799772"/>
    </source>
</evidence>
<dbReference type="SUPFAM" id="SSF57850">
    <property type="entry name" value="RING/U-box"/>
    <property type="match status" value="1"/>
</dbReference>
<keyword evidence="1" id="KW-0863">Zinc-finger</keyword>
<evidence type="ECO:0000256" key="1">
    <source>
        <dbReference type="PROSITE-ProRule" id="PRU00175"/>
    </source>
</evidence>
<sequence length="538" mass="62261">MAFSDDQSRLFAVSNMMDGTKNAKFNANGMIREPHHLTQFSYPCKDLVPFRGRVVIDLPAKMGIRLEPGPRPAEADEYAFYLFSALNQNGYRRANLWEEASLEEAMIRVSAGQGTTLLEMCTYNYPKRLIDPETRIAIRRTTTSSNNSGPEVAHYLFRLHEWKECTRNADHANAAWMVQLENLRLRSSNRAFWHVQAALERQNIPDIHLLWCNVEVYGEADNAHRVIMKNDPERVASVQDALHYVFPADINSDEPEDHRCTICHEFYLTTPKRFLMEEKRGQELPVWMDCACRSRTGNECLARWLLENERPTCPFCRTKIDILSPAWSDFTLGWAARLPRYHARELSWANSYDVPFSDDDEAFTLVGLGPHYVDFMLGEFVHNELRRAPTRSEILNEGEQEQDRFIITDPVEEYNVVRDPEEKKLAHHSIHNTIMLWHGRDDVAITRKEFYEHLLGEVELYLRANLGQPSNAPIGTFTRPGFHKYLQRLCRRVANVAQEASREGVPAHWAYELLIAQQERDALADEVAAYEAIRRAHE</sequence>
<feature type="domain" description="RING-type" evidence="2">
    <location>
        <begin position="260"/>
        <end position="317"/>
    </location>
</feature>
<dbReference type="InterPro" id="IPR001841">
    <property type="entry name" value="Znf_RING"/>
</dbReference>
<name>A0A9P4IMX4_9PEZI</name>
<dbReference type="Proteomes" id="UP000799772">
    <property type="component" value="Unassembled WGS sequence"/>
</dbReference>
<comment type="caution">
    <text evidence="3">The sequence shown here is derived from an EMBL/GenBank/DDBJ whole genome shotgun (WGS) entry which is preliminary data.</text>
</comment>
<dbReference type="PROSITE" id="PS50089">
    <property type="entry name" value="ZF_RING_2"/>
    <property type="match status" value="1"/>
</dbReference>
<dbReference type="EMBL" id="ML978123">
    <property type="protein sequence ID" value="KAF2101372.1"/>
    <property type="molecule type" value="Genomic_DNA"/>
</dbReference>
<gene>
    <name evidence="3" type="ORF">NA57DRAFT_53343</name>
</gene>
<reference evidence="3" key="1">
    <citation type="journal article" date="2020" name="Stud. Mycol.">
        <title>101 Dothideomycetes genomes: a test case for predicting lifestyles and emergence of pathogens.</title>
        <authorList>
            <person name="Haridas S."/>
            <person name="Albert R."/>
            <person name="Binder M."/>
            <person name="Bloem J."/>
            <person name="Labutti K."/>
            <person name="Salamov A."/>
            <person name="Andreopoulos B."/>
            <person name="Baker S."/>
            <person name="Barry K."/>
            <person name="Bills G."/>
            <person name="Bluhm B."/>
            <person name="Cannon C."/>
            <person name="Castanera R."/>
            <person name="Culley D."/>
            <person name="Daum C."/>
            <person name="Ezra D."/>
            <person name="Gonzalez J."/>
            <person name="Henrissat B."/>
            <person name="Kuo A."/>
            <person name="Liang C."/>
            <person name="Lipzen A."/>
            <person name="Lutzoni F."/>
            <person name="Magnuson J."/>
            <person name="Mondo S."/>
            <person name="Nolan M."/>
            <person name="Ohm R."/>
            <person name="Pangilinan J."/>
            <person name="Park H.-J."/>
            <person name="Ramirez L."/>
            <person name="Alfaro M."/>
            <person name="Sun H."/>
            <person name="Tritt A."/>
            <person name="Yoshinaga Y."/>
            <person name="Zwiers L.-H."/>
            <person name="Turgeon B."/>
            <person name="Goodwin S."/>
            <person name="Spatafora J."/>
            <person name="Crous P."/>
            <person name="Grigoriev I."/>
        </authorList>
    </citation>
    <scope>NUCLEOTIDE SEQUENCE</scope>
    <source>
        <strain evidence="3">CBS 133067</strain>
    </source>
</reference>
<keyword evidence="1" id="KW-0862">Zinc</keyword>
<dbReference type="AlphaFoldDB" id="A0A9P4IMX4"/>
<evidence type="ECO:0000259" key="2">
    <source>
        <dbReference type="PROSITE" id="PS50089"/>
    </source>
</evidence>